<dbReference type="InterPro" id="IPR011037">
    <property type="entry name" value="Pyrv_Knase-like_insert_dom_sf"/>
</dbReference>
<keyword evidence="3" id="KW-1185">Reference proteome</keyword>
<comment type="caution">
    <text evidence="2">The sequence shown here is derived from an EMBL/GenBank/DDBJ whole genome shotgun (WGS) entry which is preliminary data.</text>
</comment>
<accession>A0A5C6BF17</accession>
<dbReference type="InterPro" id="IPR005302">
    <property type="entry name" value="MoCF_Sase_C"/>
</dbReference>
<organism evidence="2 3">
    <name type="scientific">Novipirellula galeiformis</name>
    <dbReference type="NCBI Taxonomy" id="2528004"/>
    <lineage>
        <taxon>Bacteria</taxon>
        <taxon>Pseudomonadati</taxon>
        <taxon>Planctomycetota</taxon>
        <taxon>Planctomycetia</taxon>
        <taxon>Pirellulales</taxon>
        <taxon>Pirellulaceae</taxon>
        <taxon>Novipirellula</taxon>
    </lineage>
</organism>
<dbReference type="GO" id="GO:0030151">
    <property type="term" value="F:molybdenum ion binding"/>
    <property type="evidence" value="ECO:0007669"/>
    <property type="project" value="InterPro"/>
</dbReference>
<sequence length="250" mass="27417">MRQENSKRIGQISKLTRYPVKSMAGVEMEHSDLGWHGLVGDRRFGVRQMKNASGLAWLTANRMPELLMYRPCDFDTDSGERLPTRVQSPAGDVFEIEGDKLRAEIRDQIGCDVEVMAMKDGIFDDSPISVIATQTVSTLCNEAGVAVDSRRFRANIVLNCDEVAPFLEDDWVGRVLMFGVGNSAPAVQITKRDVRCKMIGLNPDTAQHDPSVVKSAVKLNENNAGVYGDVIRTGTISIGDPVFVLDSNAG</sequence>
<evidence type="ECO:0000259" key="1">
    <source>
        <dbReference type="PROSITE" id="PS51340"/>
    </source>
</evidence>
<dbReference type="InterPro" id="IPR005303">
    <property type="entry name" value="MOCOS_middle"/>
</dbReference>
<evidence type="ECO:0000313" key="3">
    <source>
        <dbReference type="Proteomes" id="UP000316304"/>
    </source>
</evidence>
<dbReference type="Gene3D" id="2.40.33.20">
    <property type="entry name" value="PK beta-barrel domain-like"/>
    <property type="match status" value="1"/>
</dbReference>
<gene>
    <name evidence="2" type="ORF">Pla52o_57060</name>
</gene>
<dbReference type="Proteomes" id="UP000316304">
    <property type="component" value="Unassembled WGS sequence"/>
</dbReference>
<dbReference type="OrthoDB" id="581532at2"/>
<feature type="domain" description="MOSC" evidence="1">
    <location>
        <begin position="80"/>
        <end position="245"/>
    </location>
</feature>
<dbReference type="PROSITE" id="PS51340">
    <property type="entry name" value="MOSC"/>
    <property type="match status" value="1"/>
</dbReference>
<dbReference type="Pfam" id="PF03476">
    <property type="entry name" value="MOSC_N"/>
    <property type="match status" value="1"/>
</dbReference>
<reference evidence="2 3" key="1">
    <citation type="submission" date="2019-02" db="EMBL/GenBank/DDBJ databases">
        <title>Deep-cultivation of Planctomycetes and their phenomic and genomic characterization uncovers novel biology.</title>
        <authorList>
            <person name="Wiegand S."/>
            <person name="Jogler M."/>
            <person name="Boedeker C."/>
            <person name="Pinto D."/>
            <person name="Vollmers J."/>
            <person name="Rivas-Marin E."/>
            <person name="Kohn T."/>
            <person name="Peeters S.H."/>
            <person name="Heuer A."/>
            <person name="Rast P."/>
            <person name="Oberbeckmann S."/>
            <person name="Bunk B."/>
            <person name="Jeske O."/>
            <person name="Meyerdierks A."/>
            <person name="Storesund J.E."/>
            <person name="Kallscheuer N."/>
            <person name="Luecker S."/>
            <person name="Lage O.M."/>
            <person name="Pohl T."/>
            <person name="Merkel B.J."/>
            <person name="Hornburger P."/>
            <person name="Mueller R.-W."/>
            <person name="Bruemmer F."/>
            <person name="Labrenz M."/>
            <person name="Spormann A.M."/>
            <person name="Op Den Camp H."/>
            <person name="Overmann J."/>
            <person name="Amann R."/>
            <person name="Jetten M.S.M."/>
            <person name="Mascher T."/>
            <person name="Medema M.H."/>
            <person name="Devos D.P."/>
            <person name="Kaster A.-K."/>
            <person name="Ovreas L."/>
            <person name="Rohde M."/>
            <person name="Galperin M.Y."/>
            <person name="Jogler C."/>
        </authorList>
    </citation>
    <scope>NUCLEOTIDE SEQUENCE [LARGE SCALE GENOMIC DNA]</scope>
    <source>
        <strain evidence="2 3">Pla52o</strain>
    </source>
</reference>
<protein>
    <submittedName>
        <fullName evidence="2">MOSC domain protein</fullName>
    </submittedName>
</protein>
<dbReference type="EMBL" id="SJPT01000019">
    <property type="protein sequence ID" value="TWU10332.1"/>
    <property type="molecule type" value="Genomic_DNA"/>
</dbReference>
<name>A0A5C6BF17_9BACT</name>
<dbReference type="GO" id="GO:0030170">
    <property type="term" value="F:pyridoxal phosphate binding"/>
    <property type="evidence" value="ECO:0007669"/>
    <property type="project" value="InterPro"/>
</dbReference>
<evidence type="ECO:0000313" key="2">
    <source>
        <dbReference type="EMBL" id="TWU10332.1"/>
    </source>
</evidence>
<dbReference type="GO" id="GO:0003824">
    <property type="term" value="F:catalytic activity"/>
    <property type="evidence" value="ECO:0007669"/>
    <property type="project" value="InterPro"/>
</dbReference>
<dbReference type="Pfam" id="PF03473">
    <property type="entry name" value="MOSC"/>
    <property type="match status" value="1"/>
</dbReference>
<dbReference type="RefSeq" id="WP_146597572.1">
    <property type="nucleotide sequence ID" value="NZ_SJPT01000019.1"/>
</dbReference>
<dbReference type="SUPFAM" id="SSF50800">
    <property type="entry name" value="PK beta-barrel domain-like"/>
    <property type="match status" value="1"/>
</dbReference>
<proteinExistence type="predicted"/>
<dbReference type="AlphaFoldDB" id="A0A5C6BF17"/>